<dbReference type="STRING" id="1169540.A0A0G4GT81"/>
<proteinExistence type="predicted"/>
<evidence type="ECO:0000313" key="4">
    <source>
        <dbReference type="Proteomes" id="UP000041254"/>
    </source>
</evidence>
<feature type="transmembrane region" description="Helical" evidence="2">
    <location>
        <begin position="337"/>
        <end position="356"/>
    </location>
</feature>
<dbReference type="SUPFAM" id="SSF103473">
    <property type="entry name" value="MFS general substrate transporter"/>
    <property type="match status" value="1"/>
</dbReference>
<keyword evidence="2" id="KW-0472">Membrane</keyword>
<dbReference type="PANTHER" id="PTHR23528:SF1">
    <property type="entry name" value="MAJOR FACILITATOR SUPERFAMILY (MFS) PROFILE DOMAIN-CONTAINING PROTEIN"/>
    <property type="match status" value="1"/>
</dbReference>
<feature type="transmembrane region" description="Helical" evidence="2">
    <location>
        <begin position="217"/>
        <end position="239"/>
    </location>
</feature>
<dbReference type="Pfam" id="PF07690">
    <property type="entry name" value="MFS_1"/>
    <property type="match status" value="1"/>
</dbReference>
<dbReference type="InterPro" id="IPR036259">
    <property type="entry name" value="MFS_trans_sf"/>
</dbReference>
<dbReference type="InParanoid" id="A0A0G4GT81"/>
<dbReference type="PANTHER" id="PTHR23528">
    <property type="match status" value="1"/>
</dbReference>
<dbReference type="Gene3D" id="1.20.1250.20">
    <property type="entry name" value="MFS general substrate transporter like domains"/>
    <property type="match status" value="1"/>
</dbReference>
<gene>
    <name evidence="3" type="ORF">Vbra_18676</name>
</gene>
<evidence type="ECO:0008006" key="5">
    <source>
        <dbReference type="Google" id="ProtNLM"/>
    </source>
</evidence>
<accession>A0A0G4GT81</accession>
<feature type="transmembrane region" description="Helical" evidence="2">
    <location>
        <begin position="368"/>
        <end position="385"/>
    </location>
</feature>
<dbReference type="OrthoDB" id="447148at2759"/>
<evidence type="ECO:0000256" key="1">
    <source>
        <dbReference type="SAM" id="MobiDB-lite"/>
    </source>
</evidence>
<feature type="transmembrane region" description="Helical" evidence="2">
    <location>
        <begin position="306"/>
        <end position="325"/>
    </location>
</feature>
<name>A0A0G4GT81_VITBC</name>
<dbReference type="AlphaFoldDB" id="A0A0G4GT81"/>
<evidence type="ECO:0000256" key="2">
    <source>
        <dbReference type="SAM" id="Phobius"/>
    </source>
</evidence>
<keyword evidence="4" id="KW-1185">Reference proteome</keyword>
<feature type="transmembrane region" description="Helical" evidence="2">
    <location>
        <begin position="81"/>
        <end position="103"/>
    </location>
</feature>
<feature type="transmembrane region" description="Helical" evidence="2">
    <location>
        <begin position="246"/>
        <end position="266"/>
    </location>
</feature>
<organism evidence="3 4">
    <name type="scientific">Vitrella brassicaformis (strain CCMP3155)</name>
    <dbReference type="NCBI Taxonomy" id="1169540"/>
    <lineage>
        <taxon>Eukaryota</taxon>
        <taxon>Sar</taxon>
        <taxon>Alveolata</taxon>
        <taxon>Colpodellida</taxon>
        <taxon>Vitrellaceae</taxon>
        <taxon>Vitrella</taxon>
    </lineage>
</organism>
<dbReference type="VEuPathDB" id="CryptoDB:Vbra_18676"/>
<sequence length="473" mass="51814">MDSRGLSSSQRSTASTEVDPMMPRTPKRFSLWPAVWLASSRGNSRTLAAQRTHSCQWQEAEAPAMSAAERVLHERVPLLRLVGITMFCMAFGTCTSVFPLFLFAKEAAILFPDHASVGLGCLCGVAGLAHLAVPIAGRLSDTTFTRLGRRQPFILVGSMVCLVGLILMGTASYLRSAQLYLPAVLVGMIGLNTAQAAENGLVPDFVSASQAGQASGVVALQHFAGSIVGFSTIAVLALFPHADYRLMYVFVMAELVICVVITVMSASERCYDENQLRSVSIQELLTAFYQPLLDPDFFWVWLSRTIYYFAVSAHVFLFYFVRDVVVRESQNNQELQFGIMALLAQFSAALIAFPAGQLSQLQWVGRKLLIYIAGALLVASYFSFLQTPMWSTPYRRIAFLYFVSLLYGIGNGLYVGVDYAIALDCLPCREAAAQYLGTWSIGSFLGGTIGPLLGGMMLHFSGRSMSRWFKDGD</sequence>
<keyword evidence="2" id="KW-1133">Transmembrane helix</keyword>
<feature type="transmembrane region" description="Helical" evidence="2">
    <location>
        <begin position="179"/>
        <end position="197"/>
    </location>
</feature>
<dbReference type="EMBL" id="CDMY01000798">
    <property type="protein sequence ID" value="CEM33872.1"/>
    <property type="molecule type" value="Genomic_DNA"/>
</dbReference>
<evidence type="ECO:0000313" key="3">
    <source>
        <dbReference type="EMBL" id="CEM33872.1"/>
    </source>
</evidence>
<feature type="transmembrane region" description="Helical" evidence="2">
    <location>
        <begin position="153"/>
        <end position="174"/>
    </location>
</feature>
<protein>
    <recommendedName>
        <fullName evidence="5">Major facilitator superfamily (MFS) profile domain-containing protein</fullName>
    </recommendedName>
</protein>
<feature type="compositionally biased region" description="Polar residues" evidence="1">
    <location>
        <begin position="1"/>
        <end position="16"/>
    </location>
</feature>
<dbReference type="GO" id="GO:0022857">
    <property type="term" value="F:transmembrane transporter activity"/>
    <property type="evidence" value="ECO:0007669"/>
    <property type="project" value="InterPro"/>
</dbReference>
<dbReference type="OMA" id="ASERCYD"/>
<feature type="transmembrane region" description="Helical" evidence="2">
    <location>
        <begin position="115"/>
        <end position="133"/>
    </location>
</feature>
<feature type="transmembrane region" description="Helical" evidence="2">
    <location>
        <begin position="397"/>
        <end position="417"/>
    </location>
</feature>
<feature type="transmembrane region" description="Helical" evidence="2">
    <location>
        <begin position="437"/>
        <end position="460"/>
    </location>
</feature>
<dbReference type="PhylomeDB" id="A0A0G4GT81"/>
<dbReference type="InterPro" id="IPR011701">
    <property type="entry name" value="MFS"/>
</dbReference>
<reference evidence="3 4" key="1">
    <citation type="submission" date="2014-11" db="EMBL/GenBank/DDBJ databases">
        <authorList>
            <person name="Zhu J."/>
            <person name="Qi W."/>
            <person name="Song R."/>
        </authorList>
    </citation>
    <scope>NUCLEOTIDE SEQUENCE [LARGE SCALE GENOMIC DNA]</scope>
</reference>
<keyword evidence="2" id="KW-0812">Transmembrane</keyword>
<dbReference type="Proteomes" id="UP000041254">
    <property type="component" value="Unassembled WGS sequence"/>
</dbReference>
<feature type="region of interest" description="Disordered" evidence="1">
    <location>
        <begin position="1"/>
        <end position="25"/>
    </location>
</feature>